<dbReference type="EMBL" id="KN817578">
    <property type="protein sequence ID" value="KJA19366.1"/>
    <property type="molecule type" value="Genomic_DNA"/>
</dbReference>
<accession>A0A0D2NRP2</accession>
<keyword evidence="2" id="KW-0732">Signal</keyword>
<name>A0A0D2NRP2_HYPSF</name>
<dbReference type="AlphaFoldDB" id="A0A0D2NRP2"/>
<evidence type="ECO:0000256" key="1">
    <source>
        <dbReference type="SAM" id="MobiDB-lite"/>
    </source>
</evidence>
<evidence type="ECO:0000313" key="4">
    <source>
        <dbReference type="Proteomes" id="UP000054270"/>
    </source>
</evidence>
<organism evidence="3 4">
    <name type="scientific">Hypholoma sublateritium (strain FD-334 SS-4)</name>
    <dbReference type="NCBI Taxonomy" id="945553"/>
    <lineage>
        <taxon>Eukaryota</taxon>
        <taxon>Fungi</taxon>
        <taxon>Dikarya</taxon>
        <taxon>Basidiomycota</taxon>
        <taxon>Agaricomycotina</taxon>
        <taxon>Agaricomycetes</taxon>
        <taxon>Agaricomycetidae</taxon>
        <taxon>Agaricales</taxon>
        <taxon>Agaricineae</taxon>
        <taxon>Strophariaceae</taxon>
        <taxon>Hypholoma</taxon>
    </lineage>
</organism>
<protein>
    <submittedName>
        <fullName evidence="3">Uncharacterized protein</fullName>
    </submittedName>
</protein>
<feature type="region of interest" description="Disordered" evidence="1">
    <location>
        <begin position="108"/>
        <end position="128"/>
    </location>
</feature>
<proteinExistence type="predicted"/>
<gene>
    <name evidence="3" type="ORF">HYPSUDRAFT_204592</name>
</gene>
<sequence length="196" mass="20729">MHYCCIICCLFTISGSAFPGSDAPALDIISLANRAAKTAGSNTSINKLYITAPQLAARLPPPSGRRRGAPFAPPTTHLALRLAPLRYYDHLLQASFFTRSAPSGAFSPPSGMHLSSTAPVGAPPRAPAVQHATHPFVHPNNRVYSRAPYNTHTHSAGCMPRDTRAPSGATPLPASHCSARPTCPGPSLRLVGWPHL</sequence>
<evidence type="ECO:0000256" key="2">
    <source>
        <dbReference type="SAM" id="SignalP"/>
    </source>
</evidence>
<reference evidence="4" key="1">
    <citation type="submission" date="2014-04" db="EMBL/GenBank/DDBJ databases">
        <title>Evolutionary Origins and Diversification of the Mycorrhizal Mutualists.</title>
        <authorList>
            <consortium name="DOE Joint Genome Institute"/>
            <consortium name="Mycorrhizal Genomics Consortium"/>
            <person name="Kohler A."/>
            <person name="Kuo A."/>
            <person name="Nagy L.G."/>
            <person name="Floudas D."/>
            <person name="Copeland A."/>
            <person name="Barry K.W."/>
            <person name="Cichocki N."/>
            <person name="Veneault-Fourrey C."/>
            <person name="LaButti K."/>
            <person name="Lindquist E.A."/>
            <person name="Lipzen A."/>
            <person name="Lundell T."/>
            <person name="Morin E."/>
            <person name="Murat C."/>
            <person name="Riley R."/>
            <person name="Ohm R."/>
            <person name="Sun H."/>
            <person name="Tunlid A."/>
            <person name="Henrissat B."/>
            <person name="Grigoriev I.V."/>
            <person name="Hibbett D.S."/>
            <person name="Martin F."/>
        </authorList>
    </citation>
    <scope>NUCLEOTIDE SEQUENCE [LARGE SCALE GENOMIC DNA]</scope>
    <source>
        <strain evidence="4">FD-334 SS-4</strain>
    </source>
</reference>
<feature type="signal peptide" evidence="2">
    <location>
        <begin position="1"/>
        <end position="17"/>
    </location>
</feature>
<dbReference type="Proteomes" id="UP000054270">
    <property type="component" value="Unassembled WGS sequence"/>
</dbReference>
<feature type="chain" id="PRO_5002248849" evidence="2">
    <location>
        <begin position="18"/>
        <end position="196"/>
    </location>
</feature>
<keyword evidence="4" id="KW-1185">Reference proteome</keyword>
<evidence type="ECO:0000313" key="3">
    <source>
        <dbReference type="EMBL" id="KJA19366.1"/>
    </source>
</evidence>